<feature type="domain" description="Large ribosomal subunit protein uL15/eL18" evidence="6">
    <location>
        <begin position="98"/>
        <end position="173"/>
    </location>
</feature>
<dbReference type="InterPro" id="IPR030878">
    <property type="entry name" value="Ribosomal_uL15"/>
</dbReference>
<evidence type="ECO:0000313" key="7">
    <source>
        <dbReference type="EMBL" id="CAI5756504.1"/>
    </source>
</evidence>
<evidence type="ECO:0000256" key="1">
    <source>
        <dbReference type="ARBA" id="ARBA00007320"/>
    </source>
</evidence>
<dbReference type="Pfam" id="PF00828">
    <property type="entry name" value="Ribosomal_L27A"/>
    <property type="match status" value="1"/>
</dbReference>
<dbReference type="OrthoDB" id="361383at2759"/>
<dbReference type="InterPro" id="IPR021131">
    <property type="entry name" value="Ribosomal_uL15/eL18"/>
</dbReference>
<dbReference type="InterPro" id="IPR005749">
    <property type="entry name" value="Ribosomal_uL15_bac-type"/>
</dbReference>
<dbReference type="NCBIfam" id="TIGR01071">
    <property type="entry name" value="rplO_bact"/>
    <property type="match status" value="1"/>
</dbReference>
<name>A0A9W4TTW6_9ASCO</name>
<keyword evidence="3 4" id="KW-0687">Ribonucleoprotein</keyword>
<evidence type="ECO:0000256" key="2">
    <source>
        <dbReference type="ARBA" id="ARBA00022980"/>
    </source>
</evidence>
<evidence type="ECO:0000256" key="4">
    <source>
        <dbReference type="RuleBase" id="RU003888"/>
    </source>
</evidence>
<comment type="similarity">
    <text evidence="1 4">Belongs to the universal ribosomal protein uL15 family.</text>
</comment>
<organism evidence="7 8">
    <name type="scientific">Candida verbasci</name>
    <dbReference type="NCBI Taxonomy" id="1227364"/>
    <lineage>
        <taxon>Eukaryota</taxon>
        <taxon>Fungi</taxon>
        <taxon>Dikarya</taxon>
        <taxon>Ascomycota</taxon>
        <taxon>Saccharomycotina</taxon>
        <taxon>Pichiomycetes</taxon>
        <taxon>Debaryomycetaceae</taxon>
        <taxon>Candida/Lodderomyces clade</taxon>
        <taxon>Candida</taxon>
    </lineage>
</organism>
<dbReference type="EMBL" id="CANTUO010000001">
    <property type="protein sequence ID" value="CAI5756504.1"/>
    <property type="molecule type" value="Genomic_DNA"/>
</dbReference>
<dbReference type="PANTHER" id="PTHR12934:SF11">
    <property type="entry name" value="LARGE RIBOSOMAL SUBUNIT PROTEIN UL15M"/>
    <property type="match status" value="1"/>
</dbReference>
<reference evidence="7" key="1">
    <citation type="submission" date="2022-12" db="EMBL/GenBank/DDBJ databases">
        <authorList>
            <person name="Brejova B."/>
        </authorList>
    </citation>
    <scope>NUCLEOTIDE SEQUENCE</scope>
</reference>
<accession>A0A9W4TTW6</accession>
<protein>
    <recommendedName>
        <fullName evidence="6">Large ribosomal subunit protein uL15/eL18 domain-containing protein</fullName>
    </recommendedName>
</protein>
<dbReference type="Proteomes" id="UP001152885">
    <property type="component" value="Unassembled WGS sequence"/>
</dbReference>
<sequence>MFNLPNFFKLTTVQRPILTSIRQLGDLSNLQPAFGATHNYKRLGRGPSSGKGKTSGRGQKGQKARGKVPKFVEGGQTPFFKQFKISGFRNLGRKDYYEINLLRIQDFWNNGRIPLNKGDTLTIKTMKDCGLINGTLIDGVKILGDGNVKYDVPLNIEASKATSVAIETIKKNGYDFTARFFTRLGLRAHVNPNKFLLKYGYIPLQARPKSQRDIKYYSDESRGGYLIKDKSILLDKLDEAKIESTKPKEEINTNINSLAKQLERATKNQIHSSSNPININDL</sequence>
<evidence type="ECO:0000313" key="8">
    <source>
        <dbReference type="Proteomes" id="UP001152885"/>
    </source>
</evidence>
<dbReference type="PANTHER" id="PTHR12934">
    <property type="entry name" value="50S RIBOSOMAL PROTEIN L15"/>
    <property type="match status" value="1"/>
</dbReference>
<dbReference type="PROSITE" id="PS00475">
    <property type="entry name" value="RIBOSOMAL_L15"/>
    <property type="match status" value="1"/>
</dbReference>
<dbReference type="AlphaFoldDB" id="A0A9W4TTW6"/>
<dbReference type="GO" id="GO:0003735">
    <property type="term" value="F:structural constituent of ribosome"/>
    <property type="evidence" value="ECO:0007669"/>
    <property type="project" value="InterPro"/>
</dbReference>
<dbReference type="InterPro" id="IPR036227">
    <property type="entry name" value="Ribosomal_uL15/eL18_sf"/>
</dbReference>
<dbReference type="GO" id="GO:0006412">
    <property type="term" value="P:translation"/>
    <property type="evidence" value="ECO:0007669"/>
    <property type="project" value="InterPro"/>
</dbReference>
<feature type="region of interest" description="Disordered" evidence="5">
    <location>
        <begin position="38"/>
        <end position="67"/>
    </location>
</feature>
<gene>
    <name evidence="7" type="ORF">CANVERA_P1021</name>
</gene>
<evidence type="ECO:0000256" key="3">
    <source>
        <dbReference type="ARBA" id="ARBA00023274"/>
    </source>
</evidence>
<comment type="caution">
    <text evidence="7">The sequence shown here is derived from an EMBL/GenBank/DDBJ whole genome shotgun (WGS) entry which is preliminary data.</text>
</comment>
<evidence type="ECO:0000259" key="6">
    <source>
        <dbReference type="Pfam" id="PF00828"/>
    </source>
</evidence>
<keyword evidence="8" id="KW-1185">Reference proteome</keyword>
<evidence type="ECO:0000256" key="5">
    <source>
        <dbReference type="SAM" id="MobiDB-lite"/>
    </source>
</evidence>
<dbReference type="GO" id="GO:0005762">
    <property type="term" value="C:mitochondrial large ribosomal subunit"/>
    <property type="evidence" value="ECO:0007669"/>
    <property type="project" value="TreeGrafter"/>
</dbReference>
<dbReference type="InterPro" id="IPR001196">
    <property type="entry name" value="Ribosomal_uL15_CS"/>
</dbReference>
<dbReference type="SUPFAM" id="SSF52080">
    <property type="entry name" value="Ribosomal proteins L15p and L18e"/>
    <property type="match status" value="1"/>
</dbReference>
<dbReference type="Gene3D" id="3.100.10.10">
    <property type="match status" value="1"/>
</dbReference>
<proteinExistence type="inferred from homology"/>
<dbReference type="HAMAP" id="MF_01341">
    <property type="entry name" value="Ribosomal_uL15"/>
    <property type="match status" value="1"/>
</dbReference>
<keyword evidence="2 4" id="KW-0689">Ribosomal protein</keyword>
<feature type="compositionally biased region" description="Gly residues" evidence="5">
    <location>
        <begin position="47"/>
        <end position="59"/>
    </location>
</feature>